<dbReference type="InterPro" id="IPR032527">
    <property type="entry name" value="DUF4959"/>
</dbReference>
<dbReference type="EMBL" id="CP054139">
    <property type="protein sequence ID" value="QKJ31045.1"/>
    <property type="molecule type" value="Genomic_DNA"/>
</dbReference>
<feature type="signal peptide" evidence="1">
    <location>
        <begin position="1"/>
        <end position="18"/>
    </location>
</feature>
<gene>
    <name evidence="5" type="ORF">HQ865_15210</name>
</gene>
<dbReference type="InterPro" id="IPR033431">
    <property type="entry name" value="DUF5126"/>
</dbReference>
<evidence type="ECO:0000259" key="4">
    <source>
        <dbReference type="Pfam" id="PF17166"/>
    </source>
</evidence>
<proteinExistence type="predicted"/>
<feature type="domain" description="DUF4959" evidence="2">
    <location>
        <begin position="19"/>
        <end position="121"/>
    </location>
</feature>
<keyword evidence="1" id="KW-0732">Signal</keyword>
<dbReference type="SUPFAM" id="SSF49785">
    <property type="entry name" value="Galactose-binding domain-like"/>
    <property type="match status" value="1"/>
</dbReference>
<dbReference type="Gene3D" id="2.60.120.260">
    <property type="entry name" value="Galactose-binding domain-like"/>
    <property type="match status" value="1"/>
</dbReference>
<keyword evidence="6" id="KW-1185">Reference proteome</keyword>
<dbReference type="Pfam" id="PF16391">
    <property type="entry name" value="DUF5000"/>
    <property type="match status" value="1"/>
</dbReference>
<dbReference type="Pfam" id="PF17166">
    <property type="entry name" value="DUF5126"/>
    <property type="match status" value="1"/>
</dbReference>
<dbReference type="InterPro" id="IPR032164">
    <property type="entry name" value="DUF5000"/>
</dbReference>
<dbReference type="PROSITE" id="PS51257">
    <property type="entry name" value="PROKAR_LIPOPROTEIN"/>
    <property type="match status" value="1"/>
</dbReference>
<dbReference type="Proteomes" id="UP000505355">
    <property type="component" value="Chromosome"/>
</dbReference>
<evidence type="ECO:0000259" key="2">
    <source>
        <dbReference type="Pfam" id="PF16323"/>
    </source>
</evidence>
<feature type="domain" description="DUF5000" evidence="3">
    <location>
        <begin position="265"/>
        <end position="403"/>
    </location>
</feature>
<accession>A0A7D4QAS5</accession>
<feature type="chain" id="PRO_5028967842" evidence="1">
    <location>
        <begin position="19"/>
        <end position="407"/>
    </location>
</feature>
<sequence>MKKIKLLCYCLLFLGAIAACKSDVHSPITADGLAPKPVSNAQVKNLSGGAIISYALPDDANLLYVKAVYTLNGVQQEAKASFYQKSITVQGFGDTLQRDVTLYAVSRSEQVSSPVVVKVSPLTPPVKKVAVSLNPQASFGGFNCAFANPDSANVAIFSLLYDEQQRTWKQLDGYYTSLPSGNFSIRGLNPVLQKFALVVRDHWGNKSDTLKFSLTPVYEVKLDKTKFADMRKKYPIPQIAPLPLSGVAMKEAVDYSSSYPIKNLYDDNTTSMFHTKQNVDQPIWIPIDLGVKARLSRYILWQRVGGFEFNHGNPHEWELWGTNNPADVNSWVLLDHEVMIKPSGSPLGVNTTDDTFIATSGQEYQFPSNIPAVRYVAWKNIDCWASPQGMTGFFHLFELSVYGQVQP</sequence>
<protein>
    <submittedName>
        <fullName evidence="5">DUF4959 domain-containing protein</fullName>
    </submittedName>
</protein>
<feature type="domain" description="DUF5126" evidence="4">
    <location>
        <begin position="122"/>
        <end position="225"/>
    </location>
</feature>
<reference evidence="5 6" key="1">
    <citation type="submission" date="2020-05" db="EMBL/GenBank/DDBJ databases">
        <title>Mucilaginibacter mali sp. nov.</title>
        <authorList>
            <person name="Kim H.S."/>
            <person name="Lee K.C."/>
            <person name="Suh M.K."/>
            <person name="Kim J.-S."/>
            <person name="Han K.-I."/>
            <person name="Eom M.K."/>
            <person name="Shin Y.K."/>
            <person name="Lee J.-S."/>
        </authorList>
    </citation>
    <scope>NUCLEOTIDE SEQUENCE [LARGE SCALE GENOMIC DNA]</scope>
    <source>
        <strain evidence="5 6">G2-14</strain>
    </source>
</reference>
<organism evidence="5 6">
    <name type="scientific">Mucilaginibacter mali</name>
    <dbReference type="NCBI Taxonomy" id="2740462"/>
    <lineage>
        <taxon>Bacteria</taxon>
        <taxon>Pseudomonadati</taxon>
        <taxon>Bacteroidota</taxon>
        <taxon>Sphingobacteriia</taxon>
        <taxon>Sphingobacteriales</taxon>
        <taxon>Sphingobacteriaceae</taxon>
        <taxon>Mucilaginibacter</taxon>
    </lineage>
</organism>
<evidence type="ECO:0000313" key="5">
    <source>
        <dbReference type="EMBL" id="QKJ31045.1"/>
    </source>
</evidence>
<dbReference type="RefSeq" id="WP_173415712.1">
    <property type="nucleotide sequence ID" value="NZ_CP054139.1"/>
</dbReference>
<evidence type="ECO:0000259" key="3">
    <source>
        <dbReference type="Pfam" id="PF16391"/>
    </source>
</evidence>
<name>A0A7D4QAS5_9SPHI</name>
<dbReference type="Pfam" id="PF16323">
    <property type="entry name" value="DUF4959"/>
    <property type="match status" value="1"/>
</dbReference>
<dbReference type="AlphaFoldDB" id="A0A7D4QAS5"/>
<evidence type="ECO:0000313" key="6">
    <source>
        <dbReference type="Proteomes" id="UP000505355"/>
    </source>
</evidence>
<evidence type="ECO:0000256" key="1">
    <source>
        <dbReference type="SAM" id="SignalP"/>
    </source>
</evidence>
<dbReference type="KEGG" id="mmab:HQ865_15210"/>
<dbReference type="InterPro" id="IPR008979">
    <property type="entry name" value="Galactose-bd-like_sf"/>
</dbReference>